<dbReference type="eggNOG" id="ENOG5031K65">
    <property type="taxonomic scope" value="Bacteria"/>
</dbReference>
<dbReference type="HOGENOM" id="CLU_1341977_0_0_6"/>
<dbReference type="Proteomes" id="UP000005090">
    <property type="component" value="Chromosome"/>
</dbReference>
<keyword evidence="1" id="KW-1133">Transmembrane helix</keyword>
<dbReference type="RefSeq" id="WP_005372584.1">
    <property type="nucleotide sequence ID" value="NZ_CM001475.1"/>
</dbReference>
<organism evidence="2 3">
    <name type="scientific">Methylomicrobium album BG8</name>
    <dbReference type="NCBI Taxonomy" id="686340"/>
    <lineage>
        <taxon>Bacteria</taxon>
        <taxon>Pseudomonadati</taxon>
        <taxon>Pseudomonadota</taxon>
        <taxon>Gammaproteobacteria</taxon>
        <taxon>Methylococcales</taxon>
        <taxon>Methylococcaceae</taxon>
        <taxon>Methylomicrobium</taxon>
    </lineage>
</organism>
<evidence type="ECO:0000256" key="1">
    <source>
        <dbReference type="SAM" id="Phobius"/>
    </source>
</evidence>
<reference evidence="2 3" key="1">
    <citation type="journal article" date="2013" name="Genome Announc.">
        <title>Genome Sequence of the Obligate Gammaproteobacterial Methanotroph Methylomicrobium album Strain BG8.</title>
        <authorList>
            <person name="Kits K.D."/>
            <person name="Kalyuzhnaya M.G."/>
            <person name="Klotz M.G."/>
            <person name="Jetten M.S."/>
            <person name="Op den Camp H.J."/>
            <person name="Vuilleumier S."/>
            <person name="Bringel F."/>
            <person name="Dispirito A.A."/>
            <person name="Murrell J.C."/>
            <person name="Bruce D."/>
            <person name="Cheng J.F."/>
            <person name="Copeland A."/>
            <person name="Goodwin L."/>
            <person name="Hauser L."/>
            <person name="Lajus A."/>
            <person name="Land M.L."/>
            <person name="Lapidus A."/>
            <person name="Lucas S."/>
            <person name="Medigue C."/>
            <person name="Pitluck S."/>
            <person name="Woyke T."/>
            <person name="Zeytun A."/>
            <person name="Stein L.Y."/>
        </authorList>
    </citation>
    <scope>NUCLEOTIDE SEQUENCE [LARGE SCALE GENOMIC DNA]</scope>
    <source>
        <strain evidence="2 3">BG8</strain>
    </source>
</reference>
<feature type="transmembrane region" description="Helical" evidence="1">
    <location>
        <begin position="33"/>
        <end position="53"/>
    </location>
</feature>
<name>H8GHJ3_METAL</name>
<keyword evidence="1" id="KW-0472">Membrane</keyword>
<dbReference type="AlphaFoldDB" id="H8GHJ3"/>
<proteinExistence type="predicted"/>
<accession>H8GHJ3</accession>
<dbReference type="EMBL" id="CM001475">
    <property type="protein sequence ID" value="EIC30145.1"/>
    <property type="molecule type" value="Genomic_DNA"/>
</dbReference>
<evidence type="ECO:0000313" key="3">
    <source>
        <dbReference type="Proteomes" id="UP000005090"/>
    </source>
</evidence>
<evidence type="ECO:0000313" key="2">
    <source>
        <dbReference type="EMBL" id="EIC30145.1"/>
    </source>
</evidence>
<keyword evidence="3" id="KW-1185">Reference proteome</keyword>
<protein>
    <submittedName>
        <fullName evidence="2">Uncharacterized protein</fullName>
    </submittedName>
</protein>
<gene>
    <name evidence="2" type="ORF">Metal_2423</name>
</gene>
<sequence length="199" mass="21657">MNENQEFHSQIIEVRGRLQSIPSTQALIKANRFLLLTVCLLTVLVAVLGYFVVPPYQAGAYLKKQPGAGNLGEGNSVLSSEVNALKGQVIGLVSGSIESKLRMLEDSIRMGAAAASLGTIEDLKNDVKVLRSYSDPKPKVEQSAGTSEQVLREVSQLKKLIYVSLGACGLLLAAVAGIWFKNLNILTYKQTIRNYLHKQ</sequence>
<keyword evidence="1" id="KW-0812">Transmembrane</keyword>
<feature type="transmembrane region" description="Helical" evidence="1">
    <location>
        <begin position="160"/>
        <end position="180"/>
    </location>
</feature>